<evidence type="ECO:0000313" key="1">
    <source>
        <dbReference type="EMBL" id="MEB4590080.1"/>
    </source>
</evidence>
<evidence type="ECO:0000313" key="2">
    <source>
        <dbReference type="Proteomes" id="UP001308005"/>
    </source>
</evidence>
<protein>
    <submittedName>
        <fullName evidence="1">DUF6682 family protein</fullName>
    </submittedName>
</protein>
<gene>
    <name evidence="1" type="ORF">VSS37_03725</name>
</gene>
<dbReference type="Proteomes" id="UP001308005">
    <property type="component" value="Unassembled WGS sequence"/>
</dbReference>
<keyword evidence="2" id="KW-1185">Reference proteome</keyword>
<reference evidence="1 2" key="2">
    <citation type="submission" date="2024-01" db="EMBL/GenBank/DDBJ databases">
        <authorList>
            <person name="Xie X."/>
        </authorList>
    </citation>
    <scope>NUCLEOTIDE SEQUENCE [LARGE SCALE GENOMIC DNA]</scope>
    <source>
        <strain evidence="1">SCUT-1</strain>
    </source>
</reference>
<dbReference type="RefSeq" id="WP_324693313.1">
    <property type="nucleotide sequence ID" value="NZ_JAYMYJ010000030.1"/>
</dbReference>
<proteinExistence type="predicted"/>
<dbReference type="EMBL" id="JAYMYJ010000030">
    <property type="protein sequence ID" value="MEB4590080.1"/>
    <property type="molecule type" value="Genomic_DNA"/>
</dbReference>
<comment type="caution">
    <text evidence="1">The sequence shown here is derived from an EMBL/GenBank/DDBJ whole genome shotgun (WGS) entry which is preliminary data.</text>
</comment>
<dbReference type="InterPro" id="IPR056209">
    <property type="entry name" value="SU10_adaptor"/>
</dbReference>
<organism evidence="1 2">
    <name type="scientific">Candidatus Thiothrix phosphatis</name>
    <dbReference type="NCBI Taxonomy" id="3112415"/>
    <lineage>
        <taxon>Bacteria</taxon>
        <taxon>Pseudomonadati</taxon>
        <taxon>Pseudomonadota</taxon>
        <taxon>Gammaproteobacteria</taxon>
        <taxon>Thiotrichales</taxon>
        <taxon>Thiotrichaceae</taxon>
        <taxon>Thiothrix</taxon>
    </lineage>
</organism>
<dbReference type="Pfam" id="PF24175">
    <property type="entry name" value="SU10_adaptor"/>
    <property type="match status" value="1"/>
</dbReference>
<name>A0ABU6CTC3_9GAMM</name>
<sequence length="220" mass="24268">MLAGDVLARVRVTLRDGTSPQRWPDAELLQWLQDGVDAVGDARPEDAAEHRALVLVGANRQVVPDGVRQLLRLECNVQADGTAGRRINRADRHALHSVSALYAPYRDSREVWDYWLDDAVGTDFYVYPWPRQGVQVLAYVSVFQPEVGGMGDRLVVPDSYRSALVDYVVSAAYAKDAEYADNANVAAVFAQSFAQKVGIRAAGGRDKPPAVTHYDRQRSA</sequence>
<accession>A0ABU6CTC3</accession>
<reference evidence="2" key="1">
    <citation type="submission" date="2023-07" db="EMBL/GenBank/DDBJ databases">
        <title>The carbon used by Thiothrix.</title>
        <authorList>
            <person name="Chen L."/>
        </authorList>
    </citation>
    <scope>NUCLEOTIDE SEQUENCE [LARGE SCALE GENOMIC DNA]</scope>
</reference>